<dbReference type="AlphaFoldDB" id="A0ABD1IXZ1"/>
<organism evidence="3 4">
    <name type="scientific">Coilia grayii</name>
    <name type="common">Gray's grenadier anchovy</name>
    <dbReference type="NCBI Taxonomy" id="363190"/>
    <lineage>
        <taxon>Eukaryota</taxon>
        <taxon>Metazoa</taxon>
        <taxon>Chordata</taxon>
        <taxon>Craniata</taxon>
        <taxon>Vertebrata</taxon>
        <taxon>Euteleostomi</taxon>
        <taxon>Actinopterygii</taxon>
        <taxon>Neopterygii</taxon>
        <taxon>Teleostei</taxon>
        <taxon>Clupei</taxon>
        <taxon>Clupeiformes</taxon>
        <taxon>Clupeoidei</taxon>
        <taxon>Engraulidae</taxon>
        <taxon>Coilinae</taxon>
        <taxon>Coilia</taxon>
    </lineage>
</organism>
<evidence type="ECO:0000313" key="3">
    <source>
        <dbReference type="EMBL" id="KAL2079781.1"/>
    </source>
</evidence>
<keyword evidence="2" id="KW-0812">Transmembrane</keyword>
<keyword evidence="4" id="KW-1185">Reference proteome</keyword>
<dbReference type="EMBL" id="JBHFQA010000022">
    <property type="protein sequence ID" value="KAL2079781.1"/>
    <property type="molecule type" value="Genomic_DNA"/>
</dbReference>
<keyword evidence="2" id="KW-1133">Transmembrane helix</keyword>
<keyword evidence="2" id="KW-0472">Membrane</keyword>
<feature type="transmembrane region" description="Helical" evidence="2">
    <location>
        <begin position="155"/>
        <end position="176"/>
    </location>
</feature>
<feature type="compositionally biased region" description="Low complexity" evidence="1">
    <location>
        <begin position="12"/>
        <end position="23"/>
    </location>
</feature>
<feature type="transmembrane region" description="Helical" evidence="2">
    <location>
        <begin position="73"/>
        <end position="94"/>
    </location>
</feature>
<sequence length="194" mass="20668">MEGPDTTTVAESSDSPLTSTSTTGPLVQVTFQKDPNRKNKYLESEPKALGCTQIVLGCFLINYGILEQSWEGLCVTHILNGIFTVIAGSMAIAAQNLKLPYVKSCLGVQVFTCVSCCVTFLMTTLNGEALHMYSCEPTSIGYDGCLMLRDAENHYATDAVVGLVTVIAISATLAAYCCKVVQCCSPAGHMVSLC</sequence>
<gene>
    <name evidence="3" type="ORF">ACEWY4_025525</name>
</gene>
<comment type="caution">
    <text evidence="3">The sequence shown here is derived from an EMBL/GenBank/DDBJ whole genome shotgun (WGS) entry which is preliminary data.</text>
</comment>
<evidence type="ECO:0000256" key="1">
    <source>
        <dbReference type="SAM" id="MobiDB-lite"/>
    </source>
</evidence>
<evidence type="ECO:0000256" key="2">
    <source>
        <dbReference type="SAM" id="Phobius"/>
    </source>
</evidence>
<feature type="region of interest" description="Disordered" evidence="1">
    <location>
        <begin position="1"/>
        <end position="23"/>
    </location>
</feature>
<reference evidence="3 4" key="1">
    <citation type="submission" date="2024-09" db="EMBL/GenBank/DDBJ databases">
        <title>A chromosome-level genome assembly of Gray's grenadier anchovy, Coilia grayii.</title>
        <authorList>
            <person name="Fu Z."/>
        </authorList>
    </citation>
    <scope>NUCLEOTIDE SEQUENCE [LARGE SCALE GENOMIC DNA]</scope>
    <source>
        <strain evidence="3">G4</strain>
        <tissue evidence="3">Muscle</tissue>
    </source>
</reference>
<feature type="compositionally biased region" description="Polar residues" evidence="1">
    <location>
        <begin position="1"/>
        <end position="11"/>
    </location>
</feature>
<protein>
    <submittedName>
        <fullName evidence="3">Uncharacterized protein</fullName>
    </submittedName>
</protein>
<feature type="transmembrane region" description="Helical" evidence="2">
    <location>
        <begin position="47"/>
        <end position="66"/>
    </location>
</feature>
<proteinExistence type="predicted"/>
<accession>A0ABD1IXZ1</accession>
<dbReference type="Proteomes" id="UP001591681">
    <property type="component" value="Unassembled WGS sequence"/>
</dbReference>
<evidence type="ECO:0000313" key="4">
    <source>
        <dbReference type="Proteomes" id="UP001591681"/>
    </source>
</evidence>
<name>A0ABD1IXZ1_9TELE</name>